<dbReference type="Proteomes" id="UP000836788">
    <property type="component" value="Chromosome 5"/>
</dbReference>
<protein>
    <submittedName>
        <fullName evidence="1">Uncharacterized protein</fullName>
    </submittedName>
</protein>
<name>A0A8J9X795_PHATR</name>
<evidence type="ECO:0000313" key="1">
    <source>
        <dbReference type="EMBL" id="CAG9290363.1"/>
    </source>
</evidence>
<sequence length="420" mass="47986">MSVRIKNEEQLGVVQSTEHDDDDQVVREIDVFLSPALTNLFHLLQYPLQHTPVTHPSAARIKHRHGILELDQPLPMSIERSGLFHMQHRTYRSQTVPVQTHVCMGKLQDDPLGKTSLHLVPLTHASQMRPTFQHVDAMDDPHAELNIEEDDDVDDDKTMEKKPVVFQRKESERAAIARKSSYAFKKASEEGEEWQQLEVSLPDTELQRTLLNDVVCADLGTFALLPSEQQASLLDPDISYVNSLDYMPPQAGQLYAHLEGKDIKTVVSKLTVLMTRGWPIPYSILRAQFSSQIADEALLHALSVCAVMVRGIFCLNSKLLNLDEPLQRARTFILYLLHSHGSIYRTKLDRVFVGYKDVSSQRLLEILKQVGKKIQSCWVLKVPDDEHFLKDYAATSALHELYWQRQSIRYSSLLQVYNMP</sequence>
<dbReference type="AlphaFoldDB" id="A0A8J9X795"/>
<accession>A0A8J9X795</accession>
<dbReference type="InterPro" id="IPR006886">
    <property type="entry name" value="RNA_pol_III_Rpc5"/>
</dbReference>
<organism evidence="1">
    <name type="scientific">Phaeodactylum tricornutum</name>
    <name type="common">Diatom</name>
    <dbReference type="NCBI Taxonomy" id="2850"/>
    <lineage>
        <taxon>Eukaryota</taxon>
        <taxon>Sar</taxon>
        <taxon>Stramenopiles</taxon>
        <taxon>Ochrophyta</taxon>
        <taxon>Bacillariophyta</taxon>
        <taxon>Bacillariophyceae</taxon>
        <taxon>Bacillariophycidae</taxon>
        <taxon>Naviculales</taxon>
        <taxon>Phaeodactylaceae</taxon>
        <taxon>Phaeodactylum</taxon>
    </lineage>
</organism>
<proteinExistence type="predicted"/>
<dbReference type="PANTHER" id="PTHR12069:SF0">
    <property type="entry name" value="DNA-DIRECTED RNA POLYMERASE III SUBUNIT RPC5"/>
    <property type="match status" value="1"/>
</dbReference>
<dbReference type="GO" id="GO:0005666">
    <property type="term" value="C:RNA polymerase III complex"/>
    <property type="evidence" value="ECO:0007669"/>
    <property type="project" value="TreeGrafter"/>
</dbReference>
<gene>
    <name evidence="1" type="ORF">PTTT1_LOCUS44570</name>
</gene>
<dbReference type="PANTHER" id="PTHR12069">
    <property type="entry name" value="DNA-DIRECTED RNA POLYMERASES III 80 KDA POLYPEPTIDE RNA POLYMERASE III SUBUNIT 5"/>
    <property type="match status" value="1"/>
</dbReference>
<dbReference type="OMA" id="MRPSFRH"/>
<reference evidence="1" key="1">
    <citation type="submission" date="2022-02" db="EMBL/GenBank/DDBJ databases">
        <authorList>
            <person name="Giguere J D."/>
        </authorList>
    </citation>
    <scope>NUCLEOTIDE SEQUENCE</scope>
    <source>
        <strain evidence="1">CCAP 1055/1</strain>
    </source>
</reference>
<dbReference type="GO" id="GO:0042797">
    <property type="term" value="P:tRNA transcription by RNA polymerase III"/>
    <property type="evidence" value="ECO:0007669"/>
    <property type="project" value="TreeGrafter"/>
</dbReference>
<dbReference type="Pfam" id="PF04801">
    <property type="entry name" value="RPC5"/>
    <property type="match status" value="1"/>
</dbReference>
<dbReference type="EMBL" id="OU594946">
    <property type="protein sequence ID" value="CAG9290363.1"/>
    <property type="molecule type" value="Genomic_DNA"/>
</dbReference>